<feature type="transmembrane region" description="Helical" evidence="8">
    <location>
        <begin position="389"/>
        <end position="409"/>
    </location>
</feature>
<keyword evidence="5 8" id="KW-0812">Transmembrane</keyword>
<gene>
    <name evidence="10" type="ORF">N787_04685</name>
</gene>
<evidence type="ECO:0000256" key="1">
    <source>
        <dbReference type="ARBA" id="ARBA00004429"/>
    </source>
</evidence>
<feature type="transmembrane region" description="Helical" evidence="8">
    <location>
        <begin position="284"/>
        <end position="307"/>
    </location>
</feature>
<feature type="transmembrane region" description="Helical" evidence="8">
    <location>
        <begin position="454"/>
        <end position="471"/>
    </location>
</feature>
<dbReference type="GO" id="GO:0055085">
    <property type="term" value="P:transmembrane transport"/>
    <property type="evidence" value="ECO:0007669"/>
    <property type="project" value="InterPro"/>
</dbReference>
<dbReference type="PATRIC" id="fig|1384056.3.peg.2458"/>
<organism evidence="10 11">
    <name type="scientific">Arenimonas metalli CF5-1</name>
    <dbReference type="NCBI Taxonomy" id="1384056"/>
    <lineage>
        <taxon>Bacteria</taxon>
        <taxon>Pseudomonadati</taxon>
        <taxon>Pseudomonadota</taxon>
        <taxon>Gammaproteobacteria</taxon>
        <taxon>Lysobacterales</taxon>
        <taxon>Lysobacteraceae</taxon>
        <taxon>Arenimonas</taxon>
    </lineage>
</organism>
<dbReference type="eggNOG" id="COG1178">
    <property type="taxonomic scope" value="Bacteria"/>
</dbReference>
<dbReference type="EMBL" id="AVCK01000055">
    <property type="protein sequence ID" value="KFN42070.1"/>
    <property type="molecule type" value="Genomic_DNA"/>
</dbReference>
<dbReference type="PROSITE" id="PS50928">
    <property type="entry name" value="ABC_TM1"/>
    <property type="match status" value="2"/>
</dbReference>
<dbReference type="CDD" id="cd06261">
    <property type="entry name" value="TM_PBP2"/>
    <property type="match status" value="2"/>
</dbReference>
<dbReference type="GO" id="GO:0005886">
    <property type="term" value="C:plasma membrane"/>
    <property type="evidence" value="ECO:0007669"/>
    <property type="project" value="UniProtKB-SubCell"/>
</dbReference>
<dbReference type="STRING" id="1384056.N787_04685"/>
<reference evidence="10 11" key="1">
    <citation type="submission" date="2013-09" db="EMBL/GenBank/DDBJ databases">
        <title>Genome sequencing of Arenimonas metalli.</title>
        <authorList>
            <person name="Chen F."/>
            <person name="Wang G."/>
        </authorList>
    </citation>
    <scope>NUCLEOTIDE SEQUENCE [LARGE SCALE GENOMIC DNA]</scope>
    <source>
        <strain evidence="10 11">CF5-1</strain>
    </source>
</reference>
<evidence type="ECO:0000313" key="10">
    <source>
        <dbReference type="EMBL" id="KFN42070.1"/>
    </source>
</evidence>
<dbReference type="OrthoDB" id="9790211at2"/>
<protein>
    <recommendedName>
        <fullName evidence="9">ABC transmembrane type-1 domain-containing protein</fullName>
    </recommendedName>
</protein>
<comment type="similarity">
    <text evidence="8">Belongs to the binding-protein-dependent transport system permease family.</text>
</comment>
<keyword evidence="4" id="KW-0997">Cell inner membrane</keyword>
<evidence type="ECO:0000259" key="9">
    <source>
        <dbReference type="PROSITE" id="PS50928"/>
    </source>
</evidence>
<feature type="transmembrane region" description="Helical" evidence="8">
    <location>
        <begin position="140"/>
        <end position="161"/>
    </location>
</feature>
<dbReference type="AlphaFoldDB" id="A0A091BCD4"/>
<keyword evidence="3" id="KW-1003">Cell membrane</keyword>
<keyword evidence="7 8" id="KW-0472">Membrane</keyword>
<feature type="transmembrane region" description="Helical" evidence="8">
    <location>
        <begin position="230"/>
        <end position="255"/>
    </location>
</feature>
<keyword evidence="6 8" id="KW-1133">Transmembrane helix</keyword>
<evidence type="ECO:0000256" key="5">
    <source>
        <dbReference type="ARBA" id="ARBA00022692"/>
    </source>
</evidence>
<feature type="transmembrane region" description="Helical" evidence="8">
    <location>
        <begin position="327"/>
        <end position="347"/>
    </location>
</feature>
<dbReference type="InterPro" id="IPR035906">
    <property type="entry name" value="MetI-like_sf"/>
</dbReference>
<feature type="transmembrane region" description="Helical" evidence="8">
    <location>
        <begin position="88"/>
        <end position="111"/>
    </location>
</feature>
<dbReference type="PANTHER" id="PTHR43357:SF3">
    <property type="entry name" value="FE(3+)-TRANSPORT SYSTEM PERMEASE PROTEIN FBPB 2"/>
    <property type="match status" value="1"/>
</dbReference>
<evidence type="ECO:0000256" key="2">
    <source>
        <dbReference type="ARBA" id="ARBA00022448"/>
    </source>
</evidence>
<dbReference type="InterPro" id="IPR000515">
    <property type="entry name" value="MetI-like"/>
</dbReference>
<dbReference type="Proteomes" id="UP000029393">
    <property type="component" value="Unassembled WGS sequence"/>
</dbReference>
<feature type="transmembrane region" description="Helical" evidence="8">
    <location>
        <begin position="56"/>
        <end position="76"/>
    </location>
</feature>
<feature type="transmembrane region" description="Helical" evidence="8">
    <location>
        <begin position="504"/>
        <end position="523"/>
    </location>
</feature>
<feature type="domain" description="ABC transmembrane type-1" evidence="9">
    <location>
        <begin position="53"/>
        <end position="254"/>
    </location>
</feature>
<feature type="domain" description="ABC transmembrane type-1" evidence="9">
    <location>
        <begin position="323"/>
        <end position="522"/>
    </location>
</feature>
<evidence type="ECO:0000313" key="11">
    <source>
        <dbReference type="Proteomes" id="UP000029393"/>
    </source>
</evidence>
<keyword evidence="2 8" id="KW-0813">Transport</keyword>
<sequence length="527" mass="55648">MSAAVARTAWPRVLAWALALPLLLPALWLASAFATPAPDVWPHLFAQVLPGAVRNTLALLGLIATLSLLVGVGLAWASARYDYPGRRFLDWALVLPMALPGYVVAFVYVGLTDYAGPLQSAWRALGGAANGFPELRSVPGAALVLSLVLYPYVFLIVRAAFLRQGSAAMDAARSLGHGPLSAFFRAALPMARPAWVAGLSLVLLEALADFGAVSILGVDTLATAIYKTWFGLYSLTAAAQLACAMVALVALVLVLERIGRGRGRHAGPQLMPPPRRPLSGWRGWGVSALALAVVSLGFLVPVAQLLAWSWQSRSALPDVGAPALNTALLAAMAAGLVLVIALAFTLLGRRGGGDRIVQAAGFTAGLGYAVPGTVLAVGAMWLLVAAERAMPWLGGLALSSSLVAVLLALSVRFLRVGHEATESAFQSLRPSLLESARVLGVPAGARLRRIVLPLLRPGLVAALLLVIVETVKELPATLMLRPFGWDTLAVRIYGYTTEGLWAQAAWPALWLCLVGLVPVWWLVKQQK</sequence>
<evidence type="ECO:0000256" key="4">
    <source>
        <dbReference type="ARBA" id="ARBA00022519"/>
    </source>
</evidence>
<feature type="transmembrane region" description="Helical" evidence="8">
    <location>
        <begin position="194"/>
        <end position="218"/>
    </location>
</feature>
<dbReference type="PANTHER" id="PTHR43357">
    <property type="entry name" value="INNER MEMBRANE ABC TRANSPORTER PERMEASE PROTEIN YDCV"/>
    <property type="match status" value="1"/>
</dbReference>
<evidence type="ECO:0000256" key="8">
    <source>
        <dbReference type="RuleBase" id="RU363032"/>
    </source>
</evidence>
<accession>A0A091BCD4</accession>
<evidence type="ECO:0000256" key="7">
    <source>
        <dbReference type="ARBA" id="ARBA00023136"/>
    </source>
</evidence>
<comment type="caution">
    <text evidence="10">The sequence shown here is derived from an EMBL/GenBank/DDBJ whole genome shotgun (WGS) entry which is preliminary data.</text>
</comment>
<feature type="transmembrane region" description="Helical" evidence="8">
    <location>
        <begin position="359"/>
        <end position="383"/>
    </location>
</feature>
<keyword evidence="11" id="KW-1185">Reference proteome</keyword>
<comment type="subcellular location">
    <subcellularLocation>
        <location evidence="1">Cell inner membrane</location>
        <topology evidence="1">Multi-pass membrane protein</topology>
    </subcellularLocation>
    <subcellularLocation>
        <location evidence="8">Cell membrane</location>
        <topology evidence="8">Multi-pass membrane protein</topology>
    </subcellularLocation>
</comment>
<proteinExistence type="inferred from homology"/>
<dbReference type="Gene3D" id="1.10.3720.10">
    <property type="entry name" value="MetI-like"/>
    <property type="match status" value="2"/>
</dbReference>
<dbReference type="RefSeq" id="WP_034214744.1">
    <property type="nucleotide sequence ID" value="NZ_AVCK01000055.1"/>
</dbReference>
<name>A0A091BCD4_9GAMM</name>
<dbReference type="FunFam" id="1.10.3720.10:FF:000088">
    <property type="entry name" value="Iron(III) ABC transporter, permease protein"/>
    <property type="match status" value="1"/>
</dbReference>
<evidence type="ECO:0000256" key="6">
    <source>
        <dbReference type="ARBA" id="ARBA00022989"/>
    </source>
</evidence>
<evidence type="ECO:0000256" key="3">
    <source>
        <dbReference type="ARBA" id="ARBA00022475"/>
    </source>
</evidence>
<dbReference type="Pfam" id="PF00528">
    <property type="entry name" value="BPD_transp_1"/>
    <property type="match status" value="2"/>
</dbReference>
<dbReference type="SUPFAM" id="SSF161098">
    <property type="entry name" value="MetI-like"/>
    <property type="match status" value="2"/>
</dbReference>